<sequence>MHDFSTGHRKGPTGFDRVLMAVAATFLTMAATSAMAQSGPAKSPADLAIDAAVPLPEPANVPPPTATDFKPDAAAAAPAATALPSAEHQTSDSPAPQPSASRSSSATPSTPST</sequence>
<accession>A0A7C9VNS3</accession>
<feature type="signal peptide" evidence="2">
    <location>
        <begin position="1"/>
        <end position="36"/>
    </location>
</feature>
<comment type="caution">
    <text evidence="3">The sequence shown here is derived from an EMBL/GenBank/DDBJ whole genome shotgun (WGS) entry which is preliminary data.</text>
</comment>
<feature type="compositionally biased region" description="Low complexity" evidence="1">
    <location>
        <begin position="66"/>
        <end position="113"/>
    </location>
</feature>
<feature type="region of interest" description="Disordered" evidence="1">
    <location>
        <begin position="33"/>
        <end position="113"/>
    </location>
</feature>
<name>A0A7C9VNS3_9BRAD</name>
<evidence type="ECO:0000256" key="2">
    <source>
        <dbReference type="SAM" id="SignalP"/>
    </source>
</evidence>
<evidence type="ECO:0000313" key="4">
    <source>
        <dbReference type="Proteomes" id="UP000480266"/>
    </source>
</evidence>
<feature type="compositionally biased region" description="Pro residues" evidence="1">
    <location>
        <begin position="55"/>
        <end position="65"/>
    </location>
</feature>
<evidence type="ECO:0000256" key="1">
    <source>
        <dbReference type="SAM" id="MobiDB-lite"/>
    </source>
</evidence>
<dbReference type="EMBL" id="JAAMRR010001594">
    <property type="protein sequence ID" value="NGX99490.1"/>
    <property type="molecule type" value="Genomic_DNA"/>
</dbReference>
<proteinExistence type="predicted"/>
<dbReference type="Proteomes" id="UP000480266">
    <property type="component" value="Unassembled WGS sequence"/>
</dbReference>
<gene>
    <name evidence="3" type="ORF">G4V63_31170</name>
</gene>
<reference evidence="3" key="1">
    <citation type="submission" date="2020-02" db="EMBL/GenBank/DDBJ databases">
        <title>Draft genome sequence of Candidatus Afipia apatlaquensis IBT-C3, a potential strain for decolorization of textile dyes.</title>
        <authorList>
            <person name="Sanchez-Reyes A."/>
            <person name="Breton-Deval L."/>
            <person name="Mangelson H."/>
            <person name="Sanchez-Flores A."/>
        </authorList>
    </citation>
    <scope>NUCLEOTIDE SEQUENCE [LARGE SCALE GENOMIC DNA]</scope>
    <source>
        <strain evidence="3">IBT-C3</strain>
    </source>
</reference>
<evidence type="ECO:0000313" key="3">
    <source>
        <dbReference type="EMBL" id="NGX99490.1"/>
    </source>
</evidence>
<feature type="non-terminal residue" evidence="3">
    <location>
        <position position="113"/>
    </location>
</feature>
<keyword evidence="2" id="KW-0732">Signal</keyword>
<organism evidence="3 4">
    <name type="scientific">Candidatus Afipia apatlaquensis</name>
    <dbReference type="NCBI Taxonomy" id="2712852"/>
    <lineage>
        <taxon>Bacteria</taxon>
        <taxon>Pseudomonadati</taxon>
        <taxon>Pseudomonadota</taxon>
        <taxon>Alphaproteobacteria</taxon>
        <taxon>Hyphomicrobiales</taxon>
        <taxon>Nitrobacteraceae</taxon>
        <taxon>Afipia</taxon>
    </lineage>
</organism>
<keyword evidence="4" id="KW-1185">Reference proteome</keyword>
<feature type="chain" id="PRO_5028843882" evidence="2">
    <location>
        <begin position="37"/>
        <end position="113"/>
    </location>
</feature>
<protein>
    <submittedName>
        <fullName evidence="3">Murein L,D-transpeptidase</fullName>
    </submittedName>
</protein>
<dbReference type="AlphaFoldDB" id="A0A7C9VNS3"/>